<comment type="caution">
    <text evidence="4">The sequence shown here is derived from an EMBL/GenBank/DDBJ whole genome shotgun (WGS) entry which is preliminary data.</text>
</comment>
<dbReference type="Pfam" id="PF00011">
    <property type="entry name" value="HSP20"/>
    <property type="match status" value="1"/>
</dbReference>
<comment type="similarity">
    <text evidence="1 2">Belongs to the small heat shock protein (HSP20) family.</text>
</comment>
<proteinExistence type="inferred from homology"/>
<dbReference type="CDD" id="cd06464">
    <property type="entry name" value="ACD_sHsps-like"/>
    <property type="match status" value="1"/>
</dbReference>
<organism evidence="4 5">
    <name type="scientific">Hericium alpestre</name>
    <dbReference type="NCBI Taxonomy" id="135208"/>
    <lineage>
        <taxon>Eukaryota</taxon>
        <taxon>Fungi</taxon>
        <taxon>Dikarya</taxon>
        <taxon>Basidiomycota</taxon>
        <taxon>Agaricomycotina</taxon>
        <taxon>Agaricomycetes</taxon>
        <taxon>Russulales</taxon>
        <taxon>Hericiaceae</taxon>
        <taxon>Hericium</taxon>
    </lineage>
</organism>
<keyword evidence="5" id="KW-1185">Reference proteome</keyword>
<gene>
    <name evidence="4" type="ORF">EWM64_g10444</name>
</gene>
<evidence type="ECO:0000259" key="3">
    <source>
        <dbReference type="PROSITE" id="PS01031"/>
    </source>
</evidence>
<evidence type="ECO:0000313" key="5">
    <source>
        <dbReference type="Proteomes" id="UP000298061"/>
    </source>
</evidence>
<dbReference type="Gene3D" id="2.60.40.790">
    <property type="match status" value="1"/>
</dbReference>
<name>A0A4Y9ZIL5_9AGAM</name>
<evidence type="ECO:0000313" key="4">
    <source>
        <dbReference type="EMBL" id="TFY73568.1"/>
    </source>
</evidence>
<dbReference type="EMBL" id="SFCI01002736">
    <property type="protein sequence ID" value="TFY73568.1"/>
    <property type="molecule type" value="Genomic_DNA"/>
</dbReference>
<sequence length="108" mass="12132">MTALLELPGVKRSDLNIILSTCKYTYVRQITVAGRTTPAFADFERDEREGRAQTTRERKYGAFLRRLHVPPNTQAHDINAELENGLLILTIPLGPSIPPENPQSIPIH</sequence>
<protein>
    <recommendedName>
        <fullName evidence="3">SHSP domain-containing protein</fullName>
    </recommendedName>
</protein>
<reference evidence="4 5" key="1">
    <citation type="submission" date="2019-02" db="EMBL/GenBank/DDBJ databases">
        <title>Genome sequencing of the rare red list fungi Hericium alpestre (H. flagellum).</title>
        <authorList>
            <person name="Buettner E."/>
            <person name="Kellner H."/>
        </authorList>
    </citation>
    <scope>NUCLEOTIDE SEQUENCE [LARGE SCALE GENOMIC DNA]</scope>
    <source>
        <strain evidence="4 5">DSM 108284</strain>
    </source>
</reference>
<dbReference type="AlphaFoldDB" id="A0A4Y9ZIL5"/>
<dbReference type="InterPro" id="IPR002068">
    <property type="entry name" value="A-crystallin/Hsp20_dom"/>
</dbReference>
<dbReference type="OrthoDB" id="1431247at2759"/>
<evidence type="ECO:0000256" key="2">
    <source>
        <dbReference type="RuleBase" id="RU003616"/>
    </source>
</evidence>
<feature type="domain" description="SHSP" evidence="3">
    <location>
        <begin position="1"/>
        <end position="108"/>
    </location>
</feature>
<dbReference type="SUPFAM" id="SSF49764">
    <property type="entry name" value="HSP20-like chaperones"/>
    <property type="match status" value="1"/>
</dbReference>
<dbReference type="STRING" id="135208.A0A4Y9ZIL5"/>
<dbReference type="Proteomes" id="UP000298061">
    <property type="component" value="Unassembled WGS sequence"/>
</dbReference>
<dbReference type="PROSITE" id="PS01031">
    <property type="entry name" value="SHSP"/>
    <property type="match status" value="1"/>
</dbReference>
<evidence type="ECO:0000256" key="1">
    <source>
        <dbReference type="PROSITE-ProRule" id="PRU00285"/>
    </source>
</evidence>
<dbReference type="InterPro" id="IPR008978">
    <property type="entry name" value="HSP20-like_chaperone"/>
</dbReference>
<accession>A0A4Y9ZIL5</accession>